<keyword evidence="5" id="KW-0539">Nucleus</keyword>
<protein>
    <submittedName>
        <fullName evidence="6">Uncharacterized protein</fullName>
    </submittedName>
</protein>
<keyword evidence="4" id="KW-0862">Zinc</keyword>
<keyword evidence="2" id="KW-0479">Metal-binding</keyword>
<sequence length="155" mass="17708">MHVLDKHPIHDCLMVRGGDLNRLKKALNTWDIPLHKIIAAVTDNSTNIVKALQIVVGTARHLPCFAHTLDLIPQKVCDSEVTRLLIQAVKSIVRFFKQSNTASDELRKIQKSTANNQSSLRFIQSVPTRWNSTFYMLERFIALFDMVILLRCDPK</sequence>
<gene>
    <name evidence="6" type="ORF">NQ314_010277</name>
</gene>
<evidence type="ECO:0000313" key="6">
    <source>
        <dbReference type="EMBL" id="KAJ8941789.1"/>
    </source>
</evidence>
<dbReference type="GO" id="GO:0008270">
    <property type="term" value="F:zinc ion binding"/>
    <property type="evidence" value="ECO:0007669"/>
    <property type="project" value="UniProtKB-KW"/>
</dbReference>
<dbReference type="GO" id="GO:0005634">
    <property type="term" value="C:nucleus"/>
    <property type="evidence" value="ECO:0007669"/>
    <property type="project" value="UniProtKB-SubCell"/>
</dbReference>
<dbReference type="EMBL" id="JANEYF010002828">
    <property type="protein sequence ID" value="KAJ8941789.1"/>
    <property type="molecule type" value="Genomic_DNA"/>
</dbReference>
<dbReference type="AlphaFoldDB" id="A0AAV8XT72"/>
<evidence type="ECO:0000256" key="1">
    <source>
        <dbReference type="ARBA" id="ARBA00004123"/>
    </source>
</evidence>
<accession>A0AAV8XT72</accession>
<dbReference type="PANTHER" id="PTHR46481">
    <property type="entry name" value="ZINC FINGER BED DOMAIN-CONTAINING PROTEIN 4"/>
    <property type="match status" value="1"/>
</dbReference>
<evidence type="ECO:0000256" key="4">
    <source>
        <dbReference type="ARBA" id="ARBA00022833"/>
    </source>
</evidence>
<reference evidence="6" key="1">
    <citation type="journal article" date="2023" name="Insect Mol. Biol.">
        <title>Genome sequencing provides insights into the evolution of gene families encoding plant cell wall-degrading enzymes in longhorned beetles.</title>
        <authorList>
            <person name="Shin N.R."/>
            <person name="Okamura Y."/>
            <person name="Kirsch R."/>
            <person name="Pauchet Y."/>
        </authorList>
    </citation>
    <scope>NUCLEOTIDE SEQUENCE</scope>
    <source>
        <strain evidence="6">RBIC_L_NR</strain>
    </source>
</reference>
<dbReference type="PANTHER" id="PTHR46481:SF10">
    <property type="entry name" value="ZINC FINGER BED DOMAIN-CONTAINING PROTEIN 39"/>
    <property type="match status" value="1"/>
</dbReference>
<evidence type="ECO:0000256" key="5">
    <source>
        <dbReference type="ARBA" id="ARBA00023242"/>
    </source>
</evidence>
<name>A0AAV8XT72_9CUCU</name>
<dbReference type="SUPFAM" id="SSF53098">
    <property type="entry name" value="Ribonuclease H-like"/>
    <property type="match status" value="1"/>
</dbReference>
<evidence type="ECO:0000313" key="7">
    <source>
        <dbReference type="Proteomes" id="UP001162156"/>
    </source>
</evidence>
<comment type="subcellular location">
    <subcellularLocation>
        <location evidence="1">Nucleus</location>
    </subcellularLocation>
</comment>
<keyword evidence="7" id="KW-1185">Reference proteome</keyword>
<evidence type="ECO:0000256" key="3">
    <source>
        <dbReference type="ARBA" id="ARBA00022771"/>
    </source>
</evidence>
<dbReference type="InterPro" id="IPR012337">
    <property type="entry name" value="RNaseH-like_sf"/>
</dbReference>
<proteinExistence type="predicted"/>
<dbReference type="InterPro" id="IPR052035">
    <property type="entry name" value="ZnF_BED_domain_contain"/>
</dbReference>
<keyword evidence="3" id="KW-0863">Zinc-finger</keyword>
<dbReference type="Proteomes" id="UP001162156">
    <property type="component" value="Unassembled WGS sequence"/>
</dbReference>
<evidence type="ECO:0000256" key="2">
    <source>
        <dbReference type="ARBA" id="ARBA00022723"/>
    </source>
</evidence>
<organism evidence="6 7">
    <name type="scientific">Rhamnusium bicolor</name>
    <dbReference type="NCBI Taxonomy" id="1586634"/>
    <lineage>
        <taxon>Eukaryota</taxon>
        <taxon>Metazoa</taxon>
        <taxon>Ecdysozoa</taxon>
        <taxon>Arthropoda</taxon>
        <taxon>Hexapoda</taxon>
        <taxon>Insecta</taxon>
        <taxon>Pterygota</taxon>
        <taxon>Neoptera</taxon>
        <taxon>Endopterygota</taxon>
        <taxon>Coleoptera</taxon>
        <taxon>Polyphaga</taxon>
        <taxon>Cucujiformia</taxon>
        <taxon>Chrysomeloidea</taxon>
        <taxon>Cerambycidae</taxon>
        <taxon>Lepturinae</taxon>
        <taxon>Rhagiini</taxon>
        <taxon>Rhamnusium</taxon>
    </lineage>
</organism>
<comment type="caution">
    <text evidence="6">The sequence shown here is derived from an EMBL/GenBank/DDBJ whole genome shotgun (WGS) entry which is preliminary data.</text>
</comment>